<reference evidence="2 3" key="1">
    <citation type="submission" date="2019-08" db="EMBL/GenBank/DDBJ databases">
        <title>In-depth cultivation of the pig gut microbiome towards novel bacterial diversity and tailored functional studies.</title>
        <authorList>
            <person name="Wylensek D."/>
            <person name="Hitch T.C.A."/>
            <person name="Clavel T."/>
        </authorList>
    </citation>
    <scope>NUCLEOTIDE SEQUENCE [LARGE SCALE GENOMIC DNA]</scope>
    <source>
        <strain evidence="2 3">LKV-178-WT-2C</strain>
    </source>
</reference>
<evidence type="ECO:0000313" key="2">
    <source>
        <dbReference type="EMBL" id="MST76699.1"/>
    </source>
</evidence>
<dbReference type="Gene3D" id="3.40.50.300">
    <property type="entry name" value="P-loop containing nucleotide triphosphate hydrolases"/>
    <property type="match status" value="1"/>
</dbReference>
<accession>A0A6I2TYX3</accession>
<comment type="caution">
    <text evidence="2">The sequence shown here is derived from an EMBL/GenBank/DDBJ whole genome shotgun (WGS) entry which is preliminary data.</text>
</comment>
<dbReference type="Proteomes" id="UP000450161">
    <property type="component" value="Unassembled WGS sequence"/>
</dbReference>
<dbReference type="InterPro" id="IPR011646">
    <property type="entry name" value="KAP_P-loop"/>
</dbReference>
<feature type="domain" description="KAP NTPase" evidence="1">
    <location>
        <begin position="203"/>
        <end position="255"/>
    </location>
</feature>
<evidence type="ECO:0000259" key="1">
    <source>
        <dbReference type="Pfam" id="PF07693"/>
    </source>
</evidence>
<dbReference type="SUPFAM" id="SSF52540">
    <property type="entry name" value="P-loop containing nucleoside triphosphate hydrolases"/>
    <property type="match status" value="1"/>
</dbReference>
<dbReference type="EMBL" id="VUNF01000003">
    <property type="protein sequence ID" value="MST76699.1"/>
    <property type="molecule type" value="Genomic_DNA"/>
</dbReference>
<sequence>MKTEEHLLNRIIDFLNESSNYAILRNYQDIPKQTSRDIDIIIERTDFYSIRKPLVNILYEFGYHVLMYYKGGEMHSFVFASYKKGETFLLSFDFLFSIYVRDMVLFTADQVLKSRQFNGLLYHVRKDWEYIAKYAYNAILCVPYPAKYADIKKEAESLYKKEIEKHLNAIGIGTSGKIKNIAIRALLFRTHPWQSFIATCRYVYYSLCNTLSVQGISIGMTGPDGSGKTTVIDCLIKELNSVFGDIRVFHFRPNLYGNLSDVAYSTGLKQTVDHNYHLPHRGQKTGIVSSVLRLLYYSTDYVFGGLLKIKHLLFKRDVIIFDRYYTDIICDSRRSRIYLPVKFLYWWGKCFIPSLDYNILLTARTETILTRKRELDAAGIEAINQKIDYLEDKPGFYKVMNEGTPQEAVARILRIVFERQHKKNKKRLS</sequence>
<name>A0A6I2TYX3_9BACT</name>
<evidence type="ECO:0000313" key="3">
    <source>
        <dbReference type="Proteomes" id="UP000450161"/>
    </source>
</evidence>
<dbReference type="RefSeq" id="WP_154480371.1">
    <property type="nucleotide sequence ID" value="NZ_VUNF01000003.1"/>
</dbReference>
<organism evidence="2 3">
    <name type="scientific">Segatella copri</name>
    <dbReference type="NCBI Taxonomy" id="165179"/>
    <lineage>
        <taxon>Bacteria</taxon>
        <taxon>Pseudomonadati</taxon>
        <taxon>Bacteroidota</taxon>
        <taxon>Bacteroidia</taxon>
        <taxon>Bacteroidales</taxon>
        <taxon>Prevotellaceae</taxon>
        <taxon>Segatella</taxon>
    </lineage>
</organism>
<protein>
    <recommendedName>
        <fullName evidence="1">KAP NTPase domain-containing protein</fullName>
    </recommendedName>
</protein>
<dbReference type="AlphaFoldDB" id="A0A6I2TYX3"/>
<gene>
    <name evidence="2" type="ORF">FYJ72_03115</name>
</gene>
<dbReference type="InterPro" id="IPR027417">
    <property type="entry name" value="P-loop_NTPase"/>
</dbReference>
<dbReference type="Pfam" id="PF07693">
    <property type="entry name" value="KAP_NTPase"/>
    <property type="match status" value="1"/>
</dbReference>
<proteinExistence type="predicted"/>